<proteinExistence type="predicted"/>
<feature type="domain" description="PhnB-like" evidence="1">
    <location>
        <begin position="7"/>
        <end position="117"/>
    </location>
</feature>
<dbReference type="CDD" id="cd06588">
    <property type="entry name" value="PhnB_like"/>
    <property type="match status" value="1"/>
</dbReference>
<protein>
    <submittedName>
        <fullName evidence="2">Putative 3-demethylubiquinone-9 3-methyltransferase (Glyoxalase superfamily)</fullName>
    </submittedName>
</protein>
<dbReference type="PIRSF" id="PIRSF021700">
    <property type="entry name" value="3_dmu_93_MTrfase"/>
    <property type="match status" value="1"/>
</dbReference>
<evidence type="ECO:0000313" key="3">
    <source>
        <dbReference type="Proteomes" id="UP000281738"/>
    </source>
</evidence>
<dbReference type="InterPro" id="IPR009725">
    <property type="entry name" value="3_dmu_93_MTrfase"/>
</dbReference>
<keyword evidence="2" id="KW-0808">Transferase</keyword>
<dbReference type="EMBL" id="RKHO01000001">
    <property type="protein sequence ID" value="ROR90727.1"/>
    <property type="molecule type" value="Genomic_DNA"/>
</dbReference>
<dbReference type="GO" id="GO:0032259">
    <property type="term" value="P:methylation"/>
    <property type="evidence" value="ECO:0007669"/>
    <property type="project" value="UniProtKB-KW"/>
</dbReference>
<keyword evidence="2" id="KW-0830">Ubiquinone</keyword>
<dbReference type="GO" id="GO:0008168">
    <property type="term" value="F:methyltransferase activity"/>
    <property type="evidence" value="ECO:0007669"/>
    <property type="project" value="UniProtKB-KW"/>
</dbReference>
<name>A0A3N2CT64_9ACTN</name>
<evidence type="ECO:0000259" key="1">
    <source>
        <dbReference type="Pfam" id="PF06983"/>
    </source>
</evidence>
<dbReference type="InterPro" id="IPR029068">
    <property type="entry name" value="Glyas_Bleomycin-R_OHBP_Dase"/>
</dbReference>
<dbReference type="RefSeq" id="WP_123389869.1">
    <property type="nucleotide sequence ID" value="NZ_RKHO01000001.1"/>
</dbReference>
<dbReference type="OrthoDB" id="9806473at2"/>
<sequence>MRPVNVNLWINDGRIQEAVDHWVSLFPDSRIVSSTPYGEEAGDLAGQTMAVVFELQGQPYTAINGGDTRFEPNEAVSLAVPCDTQDEIDRLWAGLTDGGKAGPCGWLSDRFGFAWQVYPAALDDHLGDPEVAPRAVAYFMTLDGVPFSIADLEAAVRGD</sequence>
<dbReference type="Pfam" id="PF06983">
    <property type="entry name" value="3-dmu-9_3-mt"/>
    <property type="match status" value="1"/>
</dbReference>
<dbReference type="InterPro" id="IPR028973">
    <property type="entry name" value="PhnB-like"/>
</dbReference>
<dbReference type="AlphaFoldDB" id="A0A3N2CT64"/>
<accession>A0A3N2CT64</accession>
<evidence type="ECO:0000313" key="2">
    <source>
        <dbReference type="EMBL" id="ROR90727.1"/>
    </source>
</evidence>
<dbReference type="Proteomes" id="UP000281738">
    <property type="component" value="Unassembled WGS sequence"/>
</dbReference>
<reference evidence="2 3" key="1">
    <citation type="submission" date="2018-11" db="EMBL/GenBank/DDBJ databases">
        <title>Sequencing the genomes of 1000 actinobacteria strains.</title>
        <authorList>
            <person name="Klenk H.-P."/>
        </authorList>
    </citation>
    <scope>NUCLEOTIDE SEQUENCE [LARGE SCALE GENOMIC DNA]</scope>
    <source>
        <strain evidence="2 3">DSM 12652</strain>
    </source>
</reference>
<dbReference type="PANTHER" id="PTHR33990">
    <property type="entry name" value="PROTEIN YJDN-RELATED"/>
    <property type="match status" value="1"/>
</dbReference>
<dbReference type="Gene3D" id="3.10.180.10">
    <property type="entry name" value="2,3-Dihydroxybiphenyl 1,2-Dioxygenase, domain 1"/>
    <property type="match status" value="1"/>
</dbReference>
<keyword evidence="3" id="KW-1185">Reference proteome</keyword>
<comment type="caution">
    <text evidence="2">The sequence shown here is derived from an EMBL/GenBank/DDBJ whole genome shotgun (WGS) entry which is preliminary data.</text>
</comment>
<gene>
    <name evidence="2" type="ORF">EDD33_1575</name>
</gene>
<organism evidence="2 3">
    <name type="scientific">Nocardioides aurantiacus</name>
    <dbReference type="NCBI Taxonomy" id="86796"/>
    <lineage>
        <taxon>Bacteria</taxon>
        <taxon>Bacillati</taxon>
        <taxon>Actinomycetota</taxon>
        <taxon>Actinomycetes</taxon>
        <taxon>Propionibacteriales</taxon>
        <taxon>Nocardioidaceae</taxon>
        <taxon>Nocardioides</taxon>
    </lineage>
</organism>
<dbReference type="SUPFAM" id="SSF54593">
    <property type="entry name" value="Glyoxalase/Bleomycin resistance protein/Dihydroxybiphenyl dioxygenase"/>
    <property type="match status" value="1"/>
</dbReference>
<keyword evidence="2" id="KW-0489">Methyltransferase</keyword>